<dbReference type="STRING" id="1198029.A0A1U7LKQ0"/>
<organism evidence="4 5">
    <name type="scientific">Neolecta irregularis (strain DAH-3)</name>
    <dbReference type="NCBI Taxonomy" id="1198029"/>
    <lineage>
        <taxon>Eukaryota</taxon>
        <taxon>Fungi</taxon>
        <taxon>Dikarya</taxon>
        <taxon>Ascomycota</taxon>
        <taxon>Taphrinomycotina</taxon>
        <taxon>Neolectales</taxon>
        <taxon>Neolectaceae</taxon>
        <taxon>Neolecta</taxon>
    </lineage>
</organism>
<dbReference type="Pfam" id="PF22061">
    <property type="entry name" value="CSN7_HB_subdom"/>
    <property type="match status" value="1"/>
</dbReference>
<dbReference type="AlphaFoldDB" id="A0A1U7LKQ0"/>
<dbReference type="Pfam" id="PF01399">
    <property type="entry name" value="PCI"/>
    <property type="match status" value="1"/>
</dbReference>
<dbReference type="GO" id="GO:0008180">
    <property type="term" value="C:COP9 signalosome"/>
    <property type="evidence" value="ECO:0007669"/>
    <property type="project" value="UniProtKB-KW"/>
</dbReference>
<accession>A0A1U7LKQ0</accession>
<proteinExistence type="inferred from homology"/>
<protein>
    <submittedName>
        <fullName evidence="4">COP9 signalosome complex subunit 7</fullName>
    </submittedName>
</protein>
<dbReference type="SMART" id="SM00088">
    <property type="entry name" value="PINT"/>
    <property type="match status" value="1"/>
</dbReference>
<reference evidence="4 5" key="1">
    <citation type="submission" date="2016-04" db="EMBL/GenBank/DDBJ databases">
        <title>Evolutionary innovation and constraint leading to complex multicellularity in the Ascomycota.</title>
        <authorList>
            <person name="Cisse O."/>
            <person name="Nguyen A."/>
            <person name="Hewitt D.A."/>
            <person name="Jedd G."/>
            <person name="Stajich J.E."/>
        </authorList>
    </citation>
    <scope>NUCLEOTIDE SEQUENCE [LARGE SCALE GENOMIC DNA]</scope>
    <source>
        <strain evidence="4 5">DAH-3</strain>
    </source>
</reference>
<evidence type="ECO:0000313" key="5">
    <source>
        <dbReference type="Proteomes" id="UP000186594"/>
    </source>
</evidence>
<dbReference type="Proteomes" id="UP000186594">
    <property type="component" value="Unassembled WGS sequence"/>
</dbReference>
<dbReference type="PANTHER" id="PTHR15350">
    <property type="entry name" value="COP9 SIGNALOSOME COMPLEX SUBUNIT 7/DENDRITIC CELL PROTEIN GA17"/>
    <property type="match status" value="1"/>
</dbReference>
<feature type="domain" description="PCI" evidence="3">
    <location>
        <begin position="1"/>
        <end position="149"/>
    </location>
</feature>
<comment type="similarity">
    <text evidence="1">Belongs to the CSN7/EIF3M family. CSN7 subfamily.</text>
</comment>
<evidence type="ECO:0000313" key="4">
    <source>
        <dbReference type="EMBL" id="OLL23227.1"/>
    </source>
</evidence>
<gene>
    <name evidence="4" type="ORF">NEOLI_004600</name>
</gene>
<name>A0A1U7LKQ0_NEOID</name>
<comment type="caution">
    <text evidence="4">The sequence shown here is derived from an EMBL/GenBank/DDBJ whole genome shotgun (WGS) entry which is preliminary data.</text>
</comment>
<evidence type="ECO:0000259" key="3">
    <source>
        <dbReference type="PROSITE" id="PS50250"/>
    </source>
</evidence>
<evidence type="ECO:0000256" key="2">
    <source>
        <dbReference type="ARBA" id="ARBA00022790"/>
    </source>
</evidence>
<dbReference type="InterPro" id="IPR045237">
    <property type="entry name" value="COPS7/eIF3m"/>
</dbReference>
<dbReference type="PANTHER" id="PTHR15350:SF5">
    <property type="entry name" value="COP9 SIGNALOSOME COMPLEX SUBUNIT 7"/>
    <property type="match status" value="1"/>
</dbReference>
<dbReference type="InterPro" id="IPR000717">
    <property type="entry name" value="PCI_dom"/>
</dbReference>
<sequence length="242" mass="27455">MSYLAALQKYVLLAKSLKSKAAADLIYKATSDPECFVFKELLDCPNIHALKDGEFEQIFNILQVFCWGTLKDLDPELLSPIQRHKLQQLTLVTLCSQNHVVPYSELRSDLNITSQAALEDLIINTIYASLLSAKLDSKNQILRVSSTFGRDLSPTDPSRILAIFKQWNGQCTTVLADITRRVEYMRNEAQVKDIEEDNYRKEIDSVKAGLKKVKGERMDVDEVGLAVKAEKKRRVARGARRH</sequence>
<keyword evidence="5" id="KW-1185">Reference proteome</keyword>
<dbReference type="OrthoDB" id="10265275at2759"/>
<evidence type="ECO:0000256" key="1">
    <source>
        <dbReference type="ARBA" id="ARBA00008482"/>
    </source>
</evidence>
<keyword evidence="2" id="KW-0736">Signalosome</keyword>
<dbReference type="PROSITE" id="PS50250">
    <property type="entry name" value="PCI"/>
    <property type="match status" value="1"/>
</dbReference>
<dbReference type="OMA" id="GTYKQFR"/>
<dbReference type="EMBL" id="LXFE01002054">
    <property type="protein sequence ID" value="OLL23227.1"/>
    <property type="molecule type" value="Genomic_DNA"/>
</dbReference>